<evidence type="ECO:0000256" key="1">
    <source>
        <dbReference type="SAM" id="Phobius"/>
    </source>
</evidence>
<dbReference type="RefSeq" id="WP_091074639.1">
    <property type="nucleotide sequence ID" value="NZ_LT629799.1"/>
</dbReference>
<feature type="transmembrane region" description="Helical" evidence="1">
    <location>
        <begin position="21"/>
        <end position="40"/>
    </location>
</feature>
<dbReference type="EMBL" id="LT629799">
    <property type="protein sequence ID" value="SDU94711.1"/>
    <property type="molecule type" value="Genomic_DNA"/>
</dbReference>
<dbReference type="OrthoDB" id="5196101at2"/>
<dbReference type="AlphaFoldDB" id="A0A1H2MP51"/>
<keyword evidence="1" id="KW-0472">Membrane</keyword>
<protein>
    <submittedName>
        <fullName evidence="2">Uncharacterized protein</fullName>
    </submittedName>
</protein>
<evidence type="ECO:0000313" key="2">
    <source>
        <dbReference type="EMBL" id="SDU94711.1"/>
    </source>
</evidence>
<reference evidence="3" key="1">
    <citation type="submission" date="2016-10" db="EMBL/GenBank/DDBJ databases">
        <authorList>
            <person name="Varghese N."/>
            <person name="Submissions S."/>
        </authorList>
    </citation>
    <scope>NUCLEOTIDE SEQUENCE [LARGE SCALE GENOMIC DNA]</scope>
    <source>
        <strain evidence="3">DSM 21743</strain>
    </source>
</reference>
<keyword evidence="1" id="KW-1133">Transmembrane helix</keyword>
<organism evidence="2 3">
    <name type="scientific">Microlunatus sagamiharensis</name>
    <dbReference type="NCBI Taxonomy" id="546874"/>
    <lineage>
        <taxon>Bacteria</taxon>
        <taxon>Bacillati</taxon>
        <taxon>Actinomycetota</taxon>
        <taxon>Actinomycetes</taxon>
        <taxon>Propionibacteriales</taxon>
        <taxon>Propionibacteriaceae</taxon>
        <taxon>Microlunatus</taxon>
    </lineage>
</organism>
<feature type="transmembrane region" description="Helical" evidence="1">
    <location>
        <begin position="112"/>
        <end position="134"/>
    </location>
</feature>
<gene>
    <name evidence="2" type="ORF">SAMN04488544_2405</name>
</gene>
<evidence type="ECO:0000313" key="3">
    <source>
        <dbReference type="Proteomes" id="UP000198825"/>
    </source>
</evidence>
<proteinExistence type="predicted"/>
<accession>A0A1H2MP51</accession>
<keyword evidence="3" id="KW-1185">Reference proteome</keyword>
<feature type="transmembrane region" description="Helical" evidence="1">
    <location>
        <begin position="60"/>
        <end position="80"/>
    </location>
</feature>
<dbReference type="Proteomes" id="UP000198825">
    <property type="component" value="Chromosome I"/>
</dbReference>
<feature type="transmembrane region" description="Helical" evidence="1">
    <location>
        <begin position="87"/>
        <end position="106"/>
    </location>
</feature>
<sequence>MSTTTSNARPTSGSTTSAGPLLLALKVFAALAVVAVLWQFVTAGQLLPRGSEGAETGHAAGAIVLHVVSGLAAIAAVVLWRQRVVSLALAALAVVVFAFGFLQAALGGYSSLYVHIPGAMLLTAGVVWLLVAAVRSRRA</sequence>
<keyword evidence="1" id="KW-0812">Transmembrane</keyword>
<name>A0A1H2MP51_9ACTN</name>